<sequence>MQAQAHTHTHTHTHTLTHLHIPHKSQKLFPSALEVEKDRVLLELSAVFDATDHCILLKNQKIYFLLTFISNHGINLHCYTDDTQLYVSKSQQCFSIYILKIEATVKSWLSLNFMFLNLKQKSMLQYLTVNLISVYSPPHGTGLSVHPENGL</sequence>
<keyword evidence="2" id="KW-1185">Reference proteome</keyword>
<organism evidence="1 2">
    <name type="scientific">Monopterus albus</name>
    <name type="common">Swamp eel</name>
    <dbReference type="NCBI Taxonomy" id="43700"/>
    <lineage>
        <taxon>Eukaryota</taxon>
        <taxon>Metazoa</taxon>
        <taxon>Chordata</taxon>
        <taxon>Craniata</taxon>
        <taxon>Vertebrata</taxon>
        <taxon>Euteleostomi</taxon>
        <taxon>Actinopterygii</taxon>
        <taxon>Neopterygii</taxon>
        <taxon>Teleostei</taxon>
        <taxon>Neoteleostei</taxon>
        <taxon>Acanthomorphata</taxon>
        <taxon>Anabantaria</taxon>
        <taxon>Synbranchiformes</taxon>
        <taxon>Synbranchidae</taxon>
        <taxon>Monopterus</taxon>
    </lineage>
</organism>
<protein>
    <submittedName>
        <fullName evidence="1">Uncharacterized protein</fullName>
    </submittedName>
</protein>
<evidence type="ECO:0000313" key="2">
    <source>
        <dbReference type="Proteomes" id="UP000261600"/>
    </source>
</evidence>
<reference evidence="1" key="1">
    <citation type="submission" date="2025-08" db="UniProtKB">
        <authorList>
            <consortium name="Ensembl"/>
        </authorList>
    </citation>
    <scope>IDENTIFICATION</scope>
</reference>
<reference evidence="1" key="2">
    <citation type="submission" date="2025-09" db="UniProtKB">
        <authorList>
            <consortium name="Ensembl"/>
        </authorList>
    </citation>
    <scope>IDENTIFICATION</scope>
</reference>
<proteinExistence type="predicted"/>
<dbReference type="Ensembl" id="ENSMALT00000011243.1">
    <property type="protein sequence ID" value="ENSMALP00000011004.1"/>
    <property type="gene ID" value="ENSMALG00000007849.1"/>
</dbReference>
<name>A0A3Q3IZ85_MONAL</name>
<dbReference type="Proteomes" id="UP000261600">
    <property type="component" value="Unplaced"/>
</dbReference>
<accession>A0A3Q3IZ85</accession>
<dbReference type="AlphaFoldDB" id="A0A3Q3IZ85"/>
<evidence type="ECO:0000313" key="1">
    <source>
        <dbReference type="Ensembl" id="ENSMALP00000011004.1"/>
    </source>
</evidence>